<dbReference type="AlphaFoldDB" id="A0A0R1GS56"/>
<dbReference type="InterPro" id="IPR018672">
    <property type="entry name" value="DUF2140"/>
</dbReference>
<dbReference type="EMBL" id="AZDA01000093">
    <property type="protein sequence ID" value="KRK34266.1"/>
    <property type="molecule type" value="Genomic_DNA"/>
</dbReference>
<evidence type="ECO:0000313" key="2">
    <source>
        <dbReference type="EMBL" id="KRK34266.1"/>
    </source>
</evidence>
<dbReference type="Proteomes" id="UP000051461">
    <property type="component" value="Unassembled WGS sequence"/>
</dbReference>
<accession>A0A0R1GS56</accession>
<keyword evidence="1" id="KW-0472">Membrane</keyword>
<dbReference type="STRING" id="1423726.FC07_GL000832"/>
<comment type="caution">
    <text evidence="2">The sequence shown here is derived from an EMBL/GenBank/DDBJ whole genome shotgun (WGS) entry which is preliminary data.</text>
</comment>
<evidence type="ECO:0000313" key="3">
    <source>
        <dbReference type="Proteomes" id="UP000051461"/>
    </source>
</evidence>
<name>A0A0R1GS56_9LACO</name>
<keyword evidence="3" id="KW-1185">Reference proteome</keyword>
<evidence type="ECO:0000256" key="1">
    <source>
        <dbReference type="SAM" id="Phobius"/>
    </source>
</evidence>
<protein>
    <submittedName>
        <fullName evidence="2">Extracellular protein</fullName>
    </submittedName>
</protein>
<reference evidence="2 3" key="1">
    <citation type="journal article" date="2015" name="Genome Announc.">
        <title>Expanding the biotechnology potential of lactobacilli through comparative genomics of 213 strains and associated genera.</title>
        <authorList>
            <person name="Sun Z."/>
            <person name="Harris H.M."/>
            <person name="McCann A."/>
            <person name="Guo C."/>
            <person name="Argimon S."/>
            <person name="Zhang W."/>
            <person name="Yang X."/>
            <person name="Jeffery I.B."/>
            <person name="Cooney J.C."/>
            <person name="Kagawa T.F."/>
            <person name="Liu W."/>
            <person name="Song Y."/>
            <person name="Salvetti E."/>
            <person name="Wrobel A."/>
            <person name="Rasinkangas P."/>
            <person name="Parkhill J."/>
            <person name="Rea M.C."/>
            <person name="O'Sullivan O."/>
            <person name="Ritari J."/>
            <person name="Douillard F.P."/>
            <person name="Paul Ross R."/>
            <person name="Yang R."/>
            <person name="Briner A.E."/>
            <person name="Felis G.E."/>
            <person name="de Vos W.M."/>
            <person name="Barrangou R."/>
            <person name="Klaenhammer T.R."/>
            <person name="Caufield P.W."/>
            <person name="Cui Y."/>
            <person name="Zhang H."/>
            <person name="O'Toole P.W."/>
        </authorList>
    </citation>
    <scope>NUCLEOTIDE SEQUENCE [LARGE SCALE GENOMIC DNA]</scope>
    <source>
        <strain evidence="2 3">DSM 20003</strain>
    </source>
</reference>
<sequence length="210" mass="24132">MVNQIMTTKQQRQRKPVNVWKWLFIGLVVILLAIGVYYVPKLTTTAEPQNAPQEKLIKRDPTFGISLKKQQVNAIVGYYLEHYLKNSKVKYQFSLGNQAVLKGKFKLLGYPVPFSLYLAPYVRSNGDVALKARRLAIGTLKVPIKVVMNYIGHTYKFPKWISLNSKDQTILVKLNQFKMKNGMQIKAKRIDLPHNDIDLNVYIPQVNQAN</sequence>
<dbReference type="PATRIC" id="fig|1423726.3.peg.855"/>
<feature type="transmembrane region" description="Helical" evidence="1">
    <location>
        <begin position="20"/>
        <end position="39"/>
    </location>
</feature>
<keyword evidence="1" id="KW-1133">Transmembrane helix</keyword>
<dbReference type="Pfam" id="PF09911">
    <property type="entry name" value="DUF2140"/>
    <property type="match status" value="1"/>
</dbReference>
<organism evidence="2 3">
    <name type="scientific">Loigolactobacillus bifermentans DSM 20003</name>
    <dbReference type="NCBI Taxonomy" id="1423726"/>
    <lineage>
        <taxon>Bacteria</taxon>
        <taxon>Bacillati</taxon>
        <taxon>Bacillota</taxon>
        <taxon>Bacilli</taxon>
        <taxon>Lactobacillales</taxon>
        <taxon>Lactobacillaceae</taxon>
        <taxon>Loigolactobacillus</taxon>
    </lineage>
</organism>
<keyword evidence="1" id="KW-0812">Transmembrane</keyword>
<gene>
    <name evidence="2" type="ORF">FC07_GL000832</name>
</gene>
<proteinExistence type="predicted"/>